<dbReference type="RefSeq" id="WP_203852210.1">
    <property type="nucleotide sequence ID" value="NZ_BAAAVW010000010.1"/>
</dbReference>
<dbReference type="AlphaFoldDB" id="A0A919PU33"/>
<gene>
    <name evidence="2" type="ORF">Dsi01nite_086070</name>
</gene>
<feature type="region of interest" description="Disordered" evidence="1">
    <location>
        <begin position="188"/>
        <end position="219"/>
    </location>
</feature>
<dbReference type="EMBL" id="BONQ01000135">
    <property type="protein sequence ID" value="GIG50566.1"/>
    <property type="molecule type" value="Genomic_DNA"/>
</dbReference>
<protein>
    <submittedName>
        <fullName evidence="2">Uncharacterized protein</fullName>
    </submittedName>
</protein>
<accession>A0A919PU33</accession>
<organism evidence="2 3">
    <name type="scientific">Dactylosporangium siamense</name>
    <dbReference type="NCBI Taxonomy" id="685454"/>
    <lineage>
        <taxon>Bacteria</taxon>
        <taxon>Bacillati</taxon>
        <taxon>Actinomycetota</taxon>
        <taxon>Actinomycetes</taxon>
        <taxon>Micromonosporales</taxon>
        <taxon>Micromonosporaceae</taxon>
        <taxon>Dactylosporangium</taxon>
    </lineage>
</organism>
<comment type="caution">
    <text evidence="2">The sequence shown here is derived from an EMBL/GenBank/DDBJ whole genome shotgun (WGS) entry which is preliminary data.</text>
</comment>
<dbReference type="Proteomes" id="UP000660611">
    <property type="component" value="Unassembled WGS sequence"/>
</dbReference>
<name>A0A919PU33_9ACTN</name>
<reference evidence="2" key="1">
    <citation type="submission" date="2021-01" db="EMBL/GenBank/DDBJ databases">
        <title>Whole genome shotgun sequence of Dactylosporangium siamense NBRC 106093.</title>
        <authorList>
            <person name="Komaki H."/>
            <person name="Tamura T."/>
        </authorList>
    </citation>
    <scope>NUCLEOTIDE SEQUENCE</scope>
    <source>
        <strain evidence="2">NBRC 106093</strain>
    </source>
</reference>
<sequence length="283" mass="30877">MSIIDRALQAAVGRAGLPGRIRFTRRQLYYEVCRGLLPLHRLPRRVGFTLPAPIGYDRFLAALERHGPVPGLLAEPRTAARADPHDDVPDLYDYGLPRLLVCQDPAIAAMLLANELHMESACPVFALSDLPLDPRLTAALQRTGDAVVHVLHDAGADGYAAVDEVRRWAGDLRVNPLGLRPVHAAALHLTTGPDGPKATTGPDGPEATTGPVGRNTAFDHRPGLEAWELRRLRSGRTVEVAAVNPARLLRTVHRLVRGQTRAHRRSARLRQLQAAGFMTWPAS</sequence>
<evidence type="ECO:0000313" key="3">
    <source>
        <dbReference type="Proteomes" id="UP000660611"/>
    </source>
</evidence>
<evidence type="ECO:0000256" key="1">
    <source>
        <dbReference type="SAM" id="MobiDB-lite"/>
    </source>
</evidence>
<evidence type="ECO:0000313" key="2">
    <source>
        <dbReference type="EMBL" id="GIG50566.1"/>
    </source>
</evidence>
<proteinExistence type="predicted"/>
<keyword evidence="3" id="KW-1185">Reference proteome</keyword>